<gene>
    <name evidence="1" type="ORF">HMPREF1090_02939</name>
</gene>
<comment type="caution">
    <text evidence="1">The sequence shown here is derived from an EMBL/GenBank/DDBJ whole genome shotgun (WGS) entry which is preliminary data.</text>
</comment>
<evidence type="ECO:0000313" key="2">
    <source>
        <dbReference type="Proteomes" id="UP000013085"/>
    </source>
</evidence>
<dbReference type="HOGENOM" id="CLU_2648082_0_0_9"/>
<dbReference type="AlphaFoldDB" id="A0A0E2HN05"/>
<dbReference type="PATRIC" id="fig|999408.3.peg.3177"/>
<dbReference type="EMBL" id="AGYR01000033">
    <property type="protein sequence ID" value="ENZ13434.1"/>
    <property type="molecule type" value="Genomic_DNA"/>
</dbReference>
<accession>A0A0E2HN05</accession>
<dbReference type="RefSeq" id="WP_002585343.1">
    <property type="nucleotide sequence ID" value="NZ_KB851022.1"/>
</dbReference>
<evidence type="ECO:0000313" key="1">
    <source>
        <dbReference type="EMBL" id="ENZ13434.1"/>
    </source>
</evidence>
<organism evidence="1 2">
    <name type="scientific">[Clostridium] clostridioforme 90A8</name>
    <dbReference type="NCBI Taxonomy" id="999408"/>
    <lineage>
        <taxon>Bacteria</taxon>
        <taxon>Bacillati</taxon>
        <taxon>Bacillota</taxon>
        <taxon>Clostridia</taxon>
        <taxon>Lachnospirales</taxon>
        <taxon>Lachnospiraceae</taxon>
        <taxon>Enterocloster</taxon>
    </lineage>
</organism>
<sequence>MGLRTRGEYKEERRAGKAGMKGWDERLGWRAEMKGWDERLGRKTETKDRLSNMPVKWMKVVCWENICSKETVGKNT</sequence>
<protein>
    <submittedName>
        <fullName evidence="1">Uncharacterized protein</fullName>
    </submittedName>
</protein>
<name>A0A0E2HN05_9FIRM</name>
<dbReference type="Proteomes" id="UP000013085">
    <property type="component" value="Unassembled WGS sequence"/>
</dbReference>
<reference evidence="1 2" key="1">
    <citation type="submission" date="2013-01" db="EMBL/GenBank/DDBJ databases">
        <title>The Genome Sequence of Clostridium clostridioforme 90A8.</title>
        <authorList>
            <consortium name="The Broad Institute Genome Sequencing Platform"/>
            <person name="Earl A."/>
            <person name="Ward D."/>
            <person name="Feldgarden M."/>
            <person name="Gevers D."/>
            <person name="Courvalin P."/>
            <person name="Lambert T."/>
            <person name="Walker B."/>
            <person name="Young S.K."/>
            <person name="Zeng Q."/>
            <person name="Gargeya S."/>
            <person name="Fitzgerald M."/>
            <person name="Haas B."/>
            <person name="Abouelleil A."/>
            <person name="Alvarado L."/>
            <person name="Arachchi H.M."/>
            <person name="Berlin A.M."/>
            <person name="Chapman S.B."/>
            <person name="Dewar J."/>
            <person name="Goldberg J."/>
            <person name="Griggs A."/>
            <person name="Gujja S."/>
            <person name="Hansen M."/>
            <person name="Howarth C."/>
            <person name="Imamovic A."/>
            <person name="Larimer J."/>
            <person name="McCowan C."/>
            <person name="Murphy C."/>
            <person name="Neiman D."/>
            <person name="Pearson M."/>
            <person name="Priest M."/>
            <person name="Roberts A."/>
            <person name="Saif S."/>
            <person name="Shea T."/>
            <person name="Sisk P."/>
            <person name="Sykes S."/>
            <person name="Wortman J."/>
            <person name="Nusbaum C."/>
            <person name="Birren B."/>
        </authorList>
    </citation>
    <scope>NUCLEOTIDE SEQUENCE [LARGE SCALE GENOMIC DNA]</scope>
    <source>
        <strain evidence="1 2">90A8</strain>
    </source>
</reference>
<proteinExistence type="predicted"/>